<evidence type="ECO:0000256" key="1">
    <source>
        <dbReference type="SAM" id="SignalP"/>
    </source>
</evidence>
<sequence length="182" mass="20324">MKYLMLAAVALVLSGCASVNTGWDYDPAANFSQYKTYAWVDDKVSAEEYQQDGLLAQRVHNAVDKELAAKGFVKVAPEEAQLLVNYLTKISKQATVDTFNAGAGYGPYWYRGWWGASNSYSQVREYEVGSLVLDLVDAKTSQLVWRGTAKNIVREYKTPEQRINKVNQAAQAILENFPPKAQ</sequence>
<evidence type="ECO:0000259" key="2">
    <source>
        <dbReference type="Pfam" id="PF13590"/>
    </source>
</evidence>
<reference evidence="3 4" key="1">
    <citation type="submission" date="2022-02" db="EMBL/GenBank/DDBJ databases">
        <authorList>
            <person name="Zhuang L."/>
        </authorList>
    </citation>
    <scope>NUCLEOTIDE SEQUENCE [LARGE SCALE GENOMIC DNA]</scope>
    <source>
        <strain evidence="3 4">C32</strain>
    </source>
</reference>
<protein>
    <submittedName>
        <fullName evidence="3">DUF4136 domain-containing protein</fullName>
    </submittedName>
</protein>
<feature type="chain" id="PRO_5045208879" evidence="1">
    <location>
        <begin position="22"/>
        <end position="182"/>
    </location>
</feature>
<name>A0ABT2FFN3_9GAMM</name>
<accession>A0ABT2FFN3</accession>
<feature type="signal peptide" evidence="1">
    <location>
        <begin position="1"/>
        <end position="21"/>
    </location>
</feature>
<dbReference type="Pfam" id="PF13590">
    <property type="entry name" value="DUF4136"/>
    <property type="match status" value="1"/>
</dbReference>
<dbReference type="RefSeq" id="WP_238894358.1">
    <property type="nucleotide sequence ID" value="NZ_JAKOGG010000001.1"/>
</dbReference>
<keyword evidence="1" id="KW-0732">Signal</keyword>
<reference evidence="4" key="2">
    <citation type="submission" date="2023-07" db="EMBL/GenBank/DDBJ databases">
        <title>Shewanella mangrovi sp. nov., an acetaldehyde- degrading bacterium isolated from mangrove sediment.</title>
        <authorList>
            <person name="Liu Y."/>
        </authorList>
    </citation>
    <scope>NUCLEOTIDE SEQUENCE [LARGE SCALE GENOMIC DNA]</scope>
    <source>
        <strain evidence="4">C32</strain>
    </source>
</reference>
<gene>
    <name evidence="3" type="ORF">L9G74_00905</name>
</gene>
<proteinExistence type="predicted"/>
<dbReference type="EMBL" id="JAKOGG010000001">
    <property type="protein sequence ID" value="MCS4554993.1"/>
    <property type="molecule type" value="Genomic_DNA"/>
</dbReference>
<dbReference type="Proteomes" id="UP001201549">
    <property type="component" value="Unassembled WGS sequence"/>
</dbReference>
<evidence type="ECO:0000313" key="3">
    <source>
        <dbReference type="EMBL" id="MCS4554993.1"/>
    </source>
</evidence>
<organism evidence="3 4">
    <name type="scientific">Shewanella electrica</name>
    <dbReference type="NCBI Taxonomy" id="515560"/>
    <lineage>
        <taxon>Bacteria</taxon>
        <taxon>Pseudomonadati</taxon>
        <taxon>Pseudomonadota</taxon>
        <taxon>Gammaproteobacteria</taxon>
        <taxon>Alteromonadales</taxon>
        <taxon>Shewanellaceae</taxon>
        <taxon>Shewanella</taxon>
    </lineage>
</organism>
<feature type="domain" description="DUF4136" evidence="2">
    <location>
        <begin position="23"/>
        <end position="179"/>
    </location>
</feature>
<keyword evidence="4" id="KW-1185">Reference proteome</keyword>
<comment type="caution">
    <text evidence="3">The sequence shown here is derived from an EMBL/GenBank/DDBJ whole genome shotgun (WGS) entry which is preliminary data.</text>
</comment>
<dbReference type="Gene3D" id="3.30.160.670">
    <property type="match status" value="1"/>
</dbReference>
<evidence type="ECO:0000313" key="4">
    <source>
        <dbReference type="Proteomes" id="UP001201549"/>
    </source>
</evidence>
<dbReference type="InterPro" id="IPR025411">
    <property type="entry name" value="DUF4136"/>
</dbReference>
<dbReference type="PROSITE" id="PS51257">
    <property type="entry name" value="PROKAR_LIPOPROTEIN"/>
    <property type="match status" value="1"/>
</dbReference>